<dbReference type="PANTHER" id="PTHR40074">
    <property type="entry name" value="O-ACETYLTRANSFERASE WECH"/>
    <property type="match status" value="1"/>
</dbReference>
<evidence type="ECO:0000256" key="1">
    <source>
        <dbReference type="ARBA" id="ARBA00004651"/>
    </source>
</evidence>
<evidence type="ECO:0000256" key="7">
    <source>
        <dbReference type="SAM" id="Phobius"/>
    </source>
</evidence>
<keyword evidence="4 7" id="KW-0812">Transmembrane</keyword>
<feature type="transmembrane region" description="Helical" evidence="7">
    <location>
        <begin position="307"/>
        <end position="328"/>
    </location>
</feature>
<comment type="caution">
    <text evidence="9">The sequence shown here is derived from an EMBL/GenBank/DDBJ whole genome shotgun (WGS) entry which is preliminary data.</text>
</comment>
<keyword evidence="6 7" id="KW-0472">Membrane</keyword>
<keyword evidence="9" id="KW-0808">Transferase</keyword>
<feature type="transmembrane region" description="Helical" evidence="7">
    <location>
        <begin position="216"/>
        <end position="233"/>
    </location>
</feature>
<dbReference type="GO" id="GO:0016413">
    <property type="term" value="F:O-acetyltransferase activity"/>
    <property type="evidence" value="ECO:0007669"/>
    <property type="project" value="TreeGrafter"/>
</dbReference>
<dbReference type="RefSeq" id="WP_148987361.1">
    <property type="nucleotide sequence ID" value="NZ_VTEV01000002.1"/>
</dbReference>
<dbReference type="OrthoDB" id="65129at2"/>
<dbReference type="Pfam" id="PF01757">
    <property type="entry name" value="Acyl_transf_3"/>
    <property type="match status" value="1"/>
</dbReference>
<organism evidence="9 10">
    <name type="scientific">Sutcliffiella horikoshii</name>
    <dbReference type="NCBI Taxonomy" id="79883"/>
    <lineage>
        <taxon>Bacteria</taxon>
        <taxon>Bacillati</taxon>
        <taxon>Bacillota</taxon>
        <taxon>Bacilli</taxon>
        <taxon>Bacillales</taxon>
        <taxon>Bacillaceae</taxon>
        <taxon>Sutcliffiella</taxon>
    </lineage>
</organism>
<evidence type="ECO:0000256" key="6">
    <source>
        <dbReference type="ARBA" id="ARBA00023136"/>
    </source>
</evidence>
<dbReference type="GO" id="GO:0005886">
    <property type="term" value="C:plasma membrane"/>
    <property type="evidence" value="ECO:0007669"/>
    <property type="project" value="UniProtKB-SubCell"/>
</dbReference>
<feature type="transmembrane region" description="Helical" evidence="7">
    <location>
        <begin position="253"/>
        <end position="270"/>
    </location>
</feature>
<evidence type="ECO:0000313" key="10">
    <source>
        <dbReference type="Proteomes" id="UP000322524"/>
    </source>
</evidence>
<comment type="similarity">
    <text evidence="2">Belongs to the acyltransferase 3 family.</text>
</comment>
<evidence type="ECO:0000256" key="5">
    <source>
        <dbReference type="ARBA" id="ARBA00022989"/>
    </source>
</evidence>
<dbReference type="InterPro" id="IPR002656">
    <property type="entry name" value="Acyl_transf_3_dom"/>
</dbReference>
<name>A0A5D4T289_9BACI</name>
<dbReference type="AlphaFoldDB" id="A0A5D4T289"/>
<gene>
    <name evidence="9" type="ORF">FZC76_06105</name>
</gene>
<feature type="transmembrane region" description="Helical" evidence="7">
    <location>
        <begin position="121"/>
        <end position="141"/>
    </location>
</feature>
<evidence type="ECO:0000313" key="9">
    <source>
        <dbReference type="EMBL" id="TYS69800.1"/>
    </source>
</evidence>
<dbReference type="Proteomes" id="UP000322524">
    <property type="component" value="Unassembled WGS sequence"/>
</dbReference>
<evidence type="ECO:0000259" key="8">
    <source>
        <dbReference type="Pfam" id="PF01757"/>
    </source>
</evidence>
<feature type="transmembrane region" description="Helical" evidence="7">
    <location>
        <begin position="45"/>
        <end position="69"/>
    </location>
</feature>
<accession>A0A5D4T289</accession>
<keyword evidence="5 7" id="KW-1133">Transmembrane helix</keyword>
<evidence type="ECO:0000256" key="2">
    <source>
        <dbReference type="ARBA" id="ARBA00007400"/>
    </source>
</evidence>
<dbReference type="STRING" id="79883.GCA_001636495_01004"/>
<protein>
    <submittedName>
        <fullName evidence="9">Acyltransferase family protein</fullName>
    </submittedName>
</protein>
<feature type="transmembrane region" description="Helical" evidence="7">
    <location>
        <begin position="282"/>
        <end position="301"/>
    </location>
</feature>
<feature type="transmembrane region" description="Helical" evidence="7">
    <location>
        <begin position="185"/>
        <end position="204"/>
    </location>
</feature>
<evidence type="ECO:0000256" key="4">
    <source>
        <dbReference type="ARBA" id="ARBA00022692"/>
    </source>
</evidence>
<feature type="transmembrane region" description="Helical" evidence="7">
    <location>
        <begin position="7"/>
        <end position="25"/>
    </location>
</feature>
<evidence type="ECO:0000256" key="3">
    <source>
        <dbReference type="ARBA" id="ARBA00022475"/>
    </source>
</evidence>
<sequence>MKKHINELYWIRALACLSVVFIHAVSRTYVNYDLPESTIDIMKIVQISLLFATPMFILIFEVILGHAYWDRLPKKFFQKRFLYLFFPYLTIPFIYALYEIATTNASAKTVLDATLTNIQYAYWHGYFILIILQFVVIHALFVKVFKNVPAWIMLTVAFIINARYLHTANFNFDMMPPIMHEWYSLVRVPFLGWIFYFTVAYYVGRYLKQVKDHRKWAFPVSIIASIASLVYLLDNYTTGKIDQLTSVRFDIMFYTVALFFMFYYLFSFVKKVPKIVMFISKYSFPIYLLHYLGFDFIHSLLPKMNMGLYIIILFAAGIFVPVLIARIFNLTPFGKFIVGQIRKTPKSRDKLSGSQVPA</sequence>
<reference evidence="9 10" key="1">
    <citation type="submission" date="2019-08" db="EMBL/GenBank/DDBJ databases">
        <title>Bacillus genomes from the desert of Cuatro Cienegas, Coahuila.</title>
        <authorList>
            <person name="Olmedo-Alvarez G."/>
        </authorList>
    </citation>
    <scope>NUCLEOTIDE SEQUENCE [LARGE SCALE GENOMIC DNA]</scope>
    <source>
        <strain evidence="9 10">CH28_1T</strain>
    </source>
</reference>
<dbReference type="EMBL" id="VTEV01000002">
    <property type="protein sequence ID" value="TYS69800.1"/>
    <property type="molecule type" value="Genomic_DNA"/>
</dbReference>
<dbReference type="GO" id="GO:0009246">
    <property type="term" value="P:enterobacterial common antigen biosynthetic process"/>
    <property type="evidence" value="ECO:0007669"/>
    <property type="project" value="TreeGrafter"/>
</dbReference>
<feature type="domain" description="Acyltransferase 3" evidence="8">
    <location>
        <begin position="7"/>
        <end position="326"/>
    </location>
</feature>
<keyword evidence="9" id="KW-0012">Acyltransferase</keyword>
<dbReference type="PANTHER" id="PTHR40074:SF2">
    <property type="entry name" value="O-ACETYLTRANSFERASE WECH"/>
    <property type="match status" value="1"/>
</dbReference>
<comment type="subcellular location">
    <subcellularLocation>
        <location evidence="1">Cell membrane</location>
        <topology evidence="1">Multi-pass membrane protein</topology>
    </subcellularLocation>
</comment>
<feature type="transmembrane region" description="Helical" evidence="7">
    <location>
        <begin position="148"/>
        <end position="165"/>
    </location>
</feature>
<feature type="transmembrane region" description="Helical" evidence="7">
    <location>
        <begin position="81"/>
        <end position="101"/>
    </location>
</feature>
<proteinExistence type="inferred from homology"/>
<keyword evidence="3" id="KW-1003">Cell membrane</keyword>